<dbReference type="Proteomes" id="UP001497392">
    <property type="component" value="Unassembled WGS sequence"/>
</dbReference>
<feature type="short sequence motif" description="Q motif" evidence="6">
    <location>
        <begin position="86"/>
        <end position="114"/>
    </location>
</feature>
<evidence type="ECO:0000256" key="8">
    <source>
        <dbReference type="SAM" id="MobiDB-lite"/>
    </source>
</evidence>
<protein>
    <recommendedName>
        <fullName evidence="1">RNA helicase</fullName>
        <ecNumber evidence="1">3.6.4.13</ecNumber>
    </recommendedName>
</protein>
<gene>
    <name evidence="12" type="primary">g933</name>
    <name evidence="12" type="ORF">VP750_LOCUS812</name>
</gene>
<dbReference type="SMART" id="SM00490">
    <property type="entry name" value="HELICc"/>
    <property type="match status" value="1"/>
</dbReference>
<dbReference type="SMART" id="SM00487">
    <property type="entry name" value="DEXDc"/>
    <property type="match status" value="1"/>
</dbReference>
<dbReference type="CDD" id="cd17966">
    <property type="entry name" value="DEADc_DDX5_DDX17"/>
    <property type="match status" value="1"/>
</dbReference>
<evidence type="ECO:0000256" key="5">
    <source>
        <dbReference type="ARBA" id="ARBA00022840"/>
    </source>
</evidence>
<dbReference type="Pfam" id="PF00271">
    <property type="entry name" value="Helicase_C"/>
    <property type="match status" value="1"/>
</dbReference>
<feature type="domain" description="Helicase ATP-binding" evidence="9">
    <location>
        <begin position="117"/>
        <end position="292"/>
    </location>
</feature>
<keyword evidence="5 7" id="KW-0067">ATP-binding</keyword>
<dbReference type="Pfam" id="PF00270">
    <property type="entry name" value="DEAD"/>
    <property type="match status" value="1"/>
</dbReference>
<dbReference type="CDD" id="cd18787">
    <property type="entry name" value="SF2_C_DEAD"/>
    <property type="match status" value="1"/>
</dbReference>
<evidence type="ECO:0000259" key="11">
    <source>
        <dbReference type="PROSITE" id="PS51195"/>
    </source>
</evidence>
<keyword evidence="2 7" id="KW-0547">Nucleotide-binding</keyword>
<accession>A0ABP1FGV5</accession>
<evidence type="ECO:0000256" key="1">
    <source>
        <dbReference type="ARBA" id="ARBA00012552"/>
    </source>
</evidence>
<dbReference type="InterPro" id="IPR011545">
    <property type="entry name" value="DEAD/DEAH_box_helicase_dom"/>
</dbReference>
<evidence type="ECO:0000259" key="10">
    <source>
        <dbReference type="PROSITE" id="PS51194"/>
    </source>
</evidence>
<dbReference type="PROSITE" id="PS51192">
    <property type="entry name" value="HELICASE_ATP_BIND_1"/>
    <property type="match status" value="1"/>
</dbReference>
<dbReference type="InterPro" id="IPR014014">
    <property type="entry name" value="RNA_helicase_DEAD_Q_motif"/>
</dbReference>
<reference evidence="12 13" key="1">
    <citation type="submission" date="2024-06" db="EMBL/GenBank/DDBJ databases">
        <authorList>
            <person name="Kraege A."/>
            <person name="Thomma B."/>
        </authorList>
    </citation>
    <scope>NUCLEOTIDE SEQUENCE [LARGE SCALE GENOMIC DNA]</scope>
</reference>
<dbReference type="Gene3D" id="3.40.50.300">
    <property type="entry name" value="P-loop containing nucleotide triphosphate hydrolases"/>
    <property type="match status" value="2"/>
</dbReference>
<organism evidence="12 13">
    <name type="scientific">Coccomyxa viridis</name>
    <dbReference type="NCBI Taxonomy" id="1274662"/>
    <lineage>
        <taxon>Eukaryota</taxon>
        <taxon>Viridiplantae</taxon>
        <taxon>Chlorophyta</taxon>
        <taxon>core chlorophytes</taxon>
        <taxon>Trebouxiophyceae</taxon>
        <taxon>Trebouxiophyceae incertae sedis</taxon>
        <taxon>Coccomyxaceae</taxon>
        <taxon>Coccomyxa</taxon>
    </lineage>
</organism>
<keyword evidence="4 7" id="KW-0347">Helicase</keyword>
<evidence type="ECO:0000256" key="3">
    <source>
        <dbReference type="ARBA" id="ARBA00022801"/>
    </source>
</evidence>
<dbReference type="EMBL" id="CAXHTA020000002">
    <property type="protein sequence ID" value="CAL5219153.1"/>
    <property type="molecule type" value="Genomic_DNA"/>
</dbReference>
<comment type="caution">
    <text evidence="12">The sequence shown here is derived from an EMBL/GenBank/DDBJ whole genome shotgun (WGS) entry which is preliminary data.</text>
</comment>
<dbReference type="PROSITE" id="PS51195">
    <property type="entry name" value="Q_MOTIF"/>
    <property type="match status" value="1"/>
</dbReference>
<dbReference type="InterPro" id="IPR001650">
    <property type="entry name" value="Helicase_C-like"/>
</dbReference>
<sequence>MSGYGGYGGYSSQPAAPYGGYPAAGGSRDLNTIQLARPDFSSLAPFEKNFYIEHPAVAARSEADVQAYRQLREIHVDGVGIPKPVVTFDEASFPEYVLAEVTKAGFTEPTPIQSQGWPMALLGRDLVGLAETGSGKTLSYLLPAVVHINAQPFLESGDGPIVLVLAPTRELAVQIQQECIKFGSSSRIKNTCVYGGAPKGPQIRDLRNGVEIVIATPGRLIDMLDSRVTNLRRVTYLVLDEADRMLDMGFEPQIRKIVNQIRPDRQTLLWSATWPKDVQGIAREFLKDYYQVTIGSRELKANHMIQQSFEFVAEGDKYGVLARLLEREMDGSRLLIFCETKRGCDSVTRQLRTEGWPALSIHGDKSQQERDWVLAEFKAGKSPVMLATDVAARGLAPGTAALLQRPEPRDVKDIKLVVNYDMPKTAEDYVHRIGRTARAGASGLAVSFFTSADGRLARPILDILTEAQQAVPEQLRQYAAVAGGGGGSRFHGGGRGFGGWSGGRGGGGFRR</sequence>
<keyword evidence="13" id="KW-1185">Reference proteome</keyword>
<dbReference type="PROSITE" id="PS00039">
    <property type="entry name" value="DEAD_ATP_HELICASE"/>
    <property type="match status" value="1"/>
</dbReference>
<evidence type="ECO:0000256" key="6">
    <source>
        <dbReference type="PROSITE-ProRule" id="PRU00552"/>
    </source>
</evidence>
<evidence type="ECO:0000256" key="4">
    <source>
        <dbReference type="ARBA" id="ARBA00022806"/>
    </source>
</evidence>
<dbReference type="PANTHER" id="PTHR47958">
    <property type="entry name" value="ATP-DEPENDENT RNA HELICASE DBP3"/>
    <property type="match status" value="1"/>
</dbReference>
<name>A0ABP1FGV5_9CHLO</name>
<evidence type="ECO:0000259" key="9">
    <source>
        <dbReference type="PROSITE" id="PS51192"/>
    </source>
</evidence>
<feature type="domain" description="DEAD-box RNA helicase Q" evidence="11">
    <location>
        <begin position="86"/>
        <end position="114"/>
    </location>
</feature>
<evidence type="ECO:0000313" key="12">
    <source>
        <dbReference type="EMBL" id="CAL5219153.1"/>
    </source>
</evidence>
<evidence type="ECO:0000256" key="2">
    <source>
        <dbReference type="ARBA" id="ARBA00022741"/>
    </source>
</evidence>
<keyword evidence="3 7" id="KW-0378">Hydrolase</keyword>
<dbReference type="PROSITE" id="PS51194">
    <property type="entry name" value="HELICASE_CTER"/>
    <property type="match status" value="1"/>
</dbReference>
<dbReference type="InterPro" id="IPR000629">
    <property type="entry name" value="RNA-helicase_DEAD-box_CS"/>
</dbReference>
<dbReference type="EC" id="3.6.4.13" evidence="1"/>
<feature type="region of interest" description="Disordered" evidence="8">
    <location>
        <begin position="492"/>
        <end position="511"/>
    </location>
</feature>
<proteinExistence type="inferred from homology"/>
<dbReference type="InterPro" id="IPR027417">
    <property type="entry name" value="P-loop_NTPase"/>
</dbReference>
<feature type="domain" description="Helicase C-terminal" evidence="10">
    <location>
        <begin position="320"/>
        <end position="479"/>
    </location>
</feature>
<evidence type="ECO:0000313" key="13">
    <source>
        <dbReference type="Proteomes" id="UP001497392"/>
    </source>
</evidence>
<dbReference type="SUPFAM" id="SSF52540">
    <property type="entry name" value="P-loop containing nucleoside triphosphate hydrolases"/>
    <property type="match status" value="2"/>
</dbReference>
<evidence type="ECO:0000256" key="7">
    <source>
        <dbReference type="RuleBase" id="RU000492"/>
    </source>
</evidence>
<dbReference type="InterPro" id="IPR014001">
    <property type="entry name" value="Helicase_ATP-bd"/>
</dbReference>
<comment type="similarity">
    <text evidence="7">Belongs to the DEAD box helicase family.</text>
</comment>